<keyword evidence="3" id="KW-1185">Reference proteome</keyword>
<gene>
    <name evidence="2" type="ORF">HH214_15915</name>
</gene>
<evidence type="ECO:0000259" key="1">
    <source>
        <dbReference type="Pfam" id="PF00027"/>
    </source>
</evidence>
<reference evidence="2 3" key="1">
    <citation type="submission" date="2020-04" db="EMBL/GenBank/DDBJ databases">
        <title>Genome sequencing of novel species.</title>
        <authorList>
            <person name="Heo J."/>
            <person name="Kim S.-J."/>
            <person name="Kim J.-S."/>
            <person name="Hong S.-B."/>
            <person name="Kwon S.-W."/>
        </authorList>
    </citation>
    <scope>NUCLEOTIDE SEQUENCE [LARGE SCALE GENOMIC DNA]</scope>
    <source>
        <strain evidence="2 3">F39-2</strain>
    </source>
</reference>
<dbReference type="CDD" id="cd00038">
    <property type="entry name" value="CAP_ED"/>
    <property type="match status" value="1"/>
</dbReference>
<dbReference type="Pfam" id="PF00027">
    <property type="entry name" value="cNMP_binding"/>
    <property type="match status" value="1"/>
</dbReference>
<dbReference type="InterPro" id="IPR014710">
    <property type="entry name" value="RmlC-like_jellyroll"/>
</dbReference>
<protein>
    <submittedName>
        <fullName evidence="2">Crp/Fnr family transcriptional regulator</fullName>
    </submittedName>
</protein>
<dbReference type="AlphaFoldDB" id="A0A7L5E4L6"/>
<proteinExistence type="predicted"/>
<feature type="domain" description="Cyclic nucleotide-binding" evidence="1">
    <location>
        <begin position="30"/>
        <end position="116"/>
    </location>
</feature>
<dbReference type="Proteomes" id="UP000503278">
    <property type="component" value="Chromosome"/>
</dbReference>
<dbReference type="SUPFAM" id="SSF51206">
    <property type="entry name" value="cAMP-binding domain-like"/>
    <property type="match status" value="1"/>
</dbReference>
<dbReference type="RefSeq" id="WP_169609261.1">
    <property type="nucleotide sequence ID" value="NZ_CP051682.1"/>
</dbReference>
<dbReference type="KEGG" id="mrob:HH214_15915"/>
<sequence>MEKILRQQIEKIVKLTDEEFSFVLSHFTLRSFRKHQYVVQAGDAAPNDHFVVKGLLKSFYVDDAGKSHILQFAMEDWWISDPQAYHNKLAATLNIDCIEDTQVLFISIDNREKLCAEMKKIEYFFMKKTTAGYIALQRRILSLMSQTAEERYRQFIQFYPLLLQRLPKALIASYLGVSRETLSRLSAS</sequence>
<evidence type="ECO:0000313" key="2">
    <source>
        <dbReference type="EMBL" id="QJD97249.1"/>
    </source>
</evidence>
<dbReference type="EMBL" id="CP051682">
    <property type="protein sequence ID" value="QJD97249.1"/>
    <property type="molecule type" value="Genomic_DNA"/>
</dbReference>
<dbReference type="InterPro" id="IPR000595">
    <property type="entry name" value="cNMP-bd_dom"/>
</dbReference>
<organism evidence="2 3">
    <name type="scientific">Mucilaginibacter robiniae</name>
    <dbReference type="NCBI Taxonomy" id="2728022"/>
    <lineage>
        <taxon>Bacteria</taxon>
        <taxon>Pseudomonadati</taxon>
        <taxon>Bacteroidota</taxon>
        <taxon>Sphingobacteriia</taxon>
        <taxon>Sphingobacteriales</taxon>
        <taxon>Sphingobacteriaceae</taxon>
        <taxon>Mucilaginibacter</taxon>
    </lineage>
</organism>
<evidence type="ECO:0000313" key="3">
    <source>
        <dbReference type="Proteomes" id="UP000503278"/>
    </source>
</evidence>
<name>A0A7L5E4L6_9SPHI</name>
<dbReference type="Gene3D" id="2.60.120.10">
    <property type="entry name" value="Jelly Rolls"/>
    <property type="match status" value="1"/>
</dbReference>
<dbReference type="InterPro" id="IPR018490">
    <property type="entry name" value="cNMP-bd_dom_sf"/>
</dbReference>
<accession>A0A7L5E4L6</accession>